<dbReference type="AlphaFoldDB" id="A0A2J8UCM0"/>
<sequence length="62" mass="6980">MIPGKYRSVSGRAANNVNCGLHLVIQTSPLPEKNKHLYLLTFYTLCLKTQHDFSSFDQVGNL</sequence>
<gene>
    <name evidence="1" type="ORF">CR201_G0028710</name>
</gene>
<name>A0A2J8UCM0_PONAB</name>
<proteinExistence type="predicted"/>
<dbReference type="EMBL" id="NDHI03003463">
    <property type="protein sequence ID" value="PNJ42994.1"/>
    <property type="molecule type" value="Genomic_DNA"/>
</dbReference>
<evidence type="ECO:0000313" key="1">
    <source>
        <dbReference type="EMBL" id="PNJ42994.1"/>
    </source>
</evidence>
<accession>A0A2J8UCM0</accession>
<evidence type="ECO:0000313" key="2">
    <source>
        <dbReference type="EMBL" id="PNJ42999.1"/>
    </source>
</evidence>
<protein>
    <submittedName>
        <fullName evidence="2">LRRC49 isoform 11</fullName>
    </submittedName>
    <submittedName>
        <fullName evidence="3">LRRC49 isoform 14</fullName>
    </submittedName>
    <submittedName>
        <fullName evidence="1">LRRC49 isoform 6</fullName>
    </submittedName>
</protein>
<organism evidence="1">
    <name type="scientific">Pongo abelii</name>
    <name type="common">Sumatran orangutan</name>
    <name type="synonym">Pongo pygmaeus abelii</name>
    <dbReference type="NCBI Taxonomy" id="9601"/>
    <lineage>
        <taxon>Eukaryota</taxon>
        <taxon>Metazoa</taxon>
        <taxon>Chordata</taxon>
        <taxon>Craniata</taxon>
        <taxon>Vertebrata</taxon>
        <taxon>Euteleostomi</taxon>
        <taxon>Mammalia</taxon>
        <taxon>Eutheria</taxon>
        <taxon>Euarchontoglires</taxon>
        <taxon>Primates</taxon>
        <taxon>Haplorrhini</taxon>
        <taxon>Catarrhini</taxon>
        <taxon>Hominidae</taxon>
        <taxon>Pongo</taxon>
    </lineage>
</organism>
<comment type="caution">
    <text evidence="1">The sequence shown here is derived from an EMBL/GenBank/DDBJ whole genome shotgun (WGS) entry which is preliminary data.</text>
</comment>
<reference evidence="1" key="1">
    <citation type="submission" date="2017-12" db="EMBL/GenBank/DDBJ databases">
        <title>High-resolution comparative analysis of great ape genomes.</title>
        <authorList>
            <person name="Pollen A."/>
            <person name="Hastie A."/>
            <person name="Hormozdiari F."/>
            <person name="Dougherty M."/>
            <person name="Liu R."/>
            <person name="Chaisson M."/>
            <person name="Hoppe E."/>
            <person name="Hill C."/>
            <person name="Pang A."/>
            <person name="Hillier L."/>
            <person name="Baker C."/>
            <person name="Armstrong J."/>
            <person name="Shendure J."/>
            <person name="Paten B."/>
            <person name="Wilson R."/>
            <person name="Chao H."/>
            <person name="Schneider V."/>
            <person name="Ventura M."/>
            <person name="Kronenberg Z."/>
            <person name="Murali S."/>
            <person name="Gordon D."/>
            <person name="Cantsilieris S."/>
            <person name="Munson K."/>
            <person name="Nelson B."/>
            <person name="Raja A."/>
            <person name="Underwood J."/>
            <person name="Diekhans M."/>
            <person name="Fiddes I."/>
            <person name="Haussler D."/>
            <person name="Eichler E."/>
        </authorList>
    </citation>
    <scope>NUCLEOTIDE SEQUENCE [LARGE SCALE GENOMIC DNA]</scope>
    <source>
        <strain evidence="1">Susie</strain>
    </source>
</reference>
<dbReference type="EMBL" id="NDHI03003463">
    <property type="protein sequence ID" value="PNJ43001.1"/>
    <property type="molecule type" value="Genomic_DNA"/>
</dbReference>
<evidence type="ECO:0000313" key="3">
    <source>
        <dbReference type="EMBL" id="PNJ43001.1"/>
    </source>
</evidence>
<dbReference type="EMBL" id="NDHI03003463">
    <property type="protein sequence ID" value="PNJ42999.1"/>
    <property type="molecule type" value="Genomic_DNA"/>
</dbReference>